<dbReference type="KEGG" id="slim:SCL_2483"/>
<organism evidence="2 3">
    <name type="scientific">Sulfuricaulis limicola</name>
    <dbReference type="NCBI Taxonomy" id="1620215"/>
    <lineage>
        <taxon>Bacteria</taxon>
        <taxon>Pseudomonadati</taxon>
        <taxon>Pseudomonadota</taxon>
        <taxon>Gammaproteobacteria</taxon>
        <taxon>Acidiferrobacterales</taxon>
        <taxon>Acidiferrobacteraceae</taxon>
        <taxon>Sulfuricaulis</taxon>
    </lineage>
</organism>
<dbReference type="InParanoid" id="A0A1B4XIY5"/>
<name>A0A1B4XIY5_9GAMM</name>
<dbReference type="EMBL" id="AP014879">
    <property type="protein sequence ID" value="BAV34760.1"/>
    <property type="molecule type" value="Genomic_DNA"/>
</dbReference>
<dbReference type="Gene3D" id="2.40.10.220">
    <property type="entry name" value="predicted glycosyltransferase like domains"/>
    <property type="match status" value="1"/>
</dbReference>
<dbReference type="Proteomes" id="UP000243180">
    <property type="component" value="Chromosome"/>
</dbReference>
<dbReference type="AlphaFoldDB" id="A0A1B4XIY5"/>
<keyword evidence="3" id="KW-1185">Reference proteome</keyword>
<evidence type="ECO:0000313" key="2">
    <source>
        <dbReference type="EMBL" id="BAV34760.1"/>
    </source>
</evidence>
<protein>
    <recommendedName>
        <fullName evidence="1">PilZ domain-containing protein</fullName>
    </recommendedName>
</protein>
<gene>
    <name evidence="2" type="ORF">SCL_2483</name>
</gene>
<reference evidence="2 3" key="1">
    <citation type="submission" date="2015-05" db="EMBL/GenBank/DDBJ databases">
        <title>Complete genome sequence of a sulfur-oxidizing gammaproteobacterium strain HA5.</title>
        <authorList>
            <person name="Miura A."/>
            <person name="Kojima H."/>
            <person name="Fukui M."/>
        </authorList>
    </citation>
    <scope>NUCLEOTIDE SEQUENCE [LARGE SCALE GENOMIC DNA]</scope>
    <source>
        <strain evidence="2 3">HA5</strain>
    </source>
</reference>
<accession>A0A1B4XIY5</accession>
<sequence length="91" mass="10425">MERRVQERQEVSLTVEILDPPNLGKLKLRTRDLSKQGAFLLLKKELCLPVGRVVSLRMPGILWGEEISTISARIVRVTEEGMALQFLDFDF</sequence>
<evidence type="ECO:0000313" key="3">
    <source>
        <dbReference type="Proteomes" id="UP000243180"/>
    </source>
</evidence>
<dbReference type="GO" id="GO:0035438">
    <property type="term" value="F:cyclic-di-GMP binding"/>
    <property type="evidence" value="ECO:0007669"/>
    <property type="project" value="InterPro"/>
</dbReference>
<evidence type="ECO:0000259" key="1">
    <source>
        <dbReference type="Pfam" id="PF07238"/>
    </source>
</evidence>
<dbReference type="InterPro" id="IPR009875">
    <property type="entry name" value="PilZ_domain"/>
</dbReference>
<dbReference type="SUPFAM" id="SSF141371">
    <property type="entry name" value="PilZ domain-like"/>
    <property type="match status" value="1"/>
</dbReference>
<proteinExistence type="predicted"/>
<dbReference type="Pfam" id="PF07238">
    <property type="entry name" value="PilZ"/>
    <property type="match status" value="1"/>
</dbReference>
<feature type="domain" description="PilZ" evidence="1">
    <location>
        <begin position="2"/>
        <end position="90"/>
    </location>
</feature>
<dbReference type="RefSeq" id="WP_172426044.1">
    <property type="nucleotide sequence ID" value="NZ_AP014879.1"/>
</dbReference>